<evidence type="ECO:0000313" key="1">
    <source>
        <dbReference type="EMBL" id="CAG8544926.1"/>
    </source>
</evidence>
<proteinExistence type="predicted"/>
<protein>
    <submittedName>
        <fullName evidence="1">4184_t:CDS:1</fullName>
    </submittedName>
</protein>
<reference evidence="1" key="1">
    <citation type="submission" date="2021-06" db="EMBL/GenBank/DDBJ databases">
        <authorList>
            <person name="Kallberg Y."/>
            <person name="Tangrot J."/>
            <person name="Rosling A."/>
        </authorList>
    </citation>
    <scope>NUCLEOTIDE SEQUENCE</scope>
    <source>
        <strain evidence="1">UK204</strain>
    </source>
</reference>
<name>A0A9N9AX90_9GLOM</name>
<sequence length="85" mass="9752">MKALLCHKKALIECWVQKTIIAPDVAFTPKLTDRDRKNGPFEDILGICSFGYPENNTKCHYKHGWKSMSVREISILDVNMNDIVD</sequence>
<keyword evidence="2" id="KW-1185">Reference proteome</keyword>
<dbReference type="EMBL" id="CAJVPQ010001310">
    <property type="protein sequence ID" value="CAG8544926.1"/>
    <property type="molecule type" value="Genomic_DNA"/>
</dbReference>
<accession>A0A9N9AX90</accession>
<dbReference type="Proteomes" id="UP000789570">
    <property type="component" value="Unassembled WGS sequence"/>
</dbReference>
<organism evidence="1 2">
    <name type="scientific">Funneliformis caledonium</name>
    <dbReference type="NCBI Taxonomy" id="1117310"/>
    <lineage>
        <taxon>Eukaryota</taxon>
        <taxon>Fungi</taxon>
        <taxon>Fungi incertae sedis</taxon>
        <taxon>Mucoromycota</taxon>
        <taxon>Glomeromycotina</taxon>
        <taxon>Glomeromycetes</taxon>
        <taxon>Glomerales</taxon>
        <taxon>Glomeraceae</taxon>
        <taxon>Funneliformis</taxon>
    </lineage>
</organism>
<evidence type="ECO:0000313" key="2">
    <source>
        <dbReference type="Proteomes" id="UP000789570"/>
    </source>
</evidence>
<gene>
    <name evidence="1" type="ORF">FCALED_LOCUS5826</name>
</gene>
<dbReference type="AlphaFoldDB" id="A0A9N9AX90"/>
<comment type="caution">
    <text evidence="1">The sequence shown here is derived from an EMBL/GenBank/DDBJ whole genome shotgun (WGS) entry which is preliminary data.</text>
</comment>